<protein>
    <submittedName>
        <fullName evidence="2">VOC family protein</fullName>
    </submittedName>
</protein>
<dbReference type="Gene3D" id="3.30.720.110">
    <property type="match status" value="1"/>
</dbReference>
<feature type="domain" description="PhnB-like" evidence="1">
    <location>
        <begin position="149"/>
        <end position="268"/>
    </location>
</feature>
<gene>
    <name evidence="2" type="ORF">OMP38_15835</name>
</gene>
<evidence type="ECO:0000259" key="1">
    <source>
        <dbReference type="Pfam" id="PF06983"/>
    </source>
</evidence>
<name>A0A9X4QNB1_9BACL</name>
<dbReference type="RefSeq" id="WP_277565992.1">
    <property type="nucleotide sequence ID" value="NZ_JAPDHZ010000003.1"/>
</dbReference>
<comment type="caution">
    <text evidence="2">The sequence shown here is derived from an EMBL/GenBank/DDBJ whole genome shotgun (WGS) entry which is preliminary data.</text>
</comment>
<accession>A0A9X4QNB1</accession>
<organism evidence="2 3">
    <name type="scientific">Cohnella ginsengisoli</name>
    <dbReference type="NCBI Taxonomy" id="425004"/>
    <lineage>
        <taxon>Bacteria</taxon>
        <taxon>Bacillati</taxon>
        <taxon>Bacillota</taxon>
        <taxon>Bacilli</taxon>
        <taxon>Bacillales</taxon>
        <taxon>Paenibacillaceae</taxon>
        <taxon>Cohnella</taxon>
    </lineage>
</organism>
<dbReference type="EMBL" id="JAPDHZ010000003">
    <property type="protein sequence ID" value="MDG0792172.1"/>
    <property type="molecule type" value="Genomic_DNA"/>
</dbReference>
<dbReference type="Pfam" id="PF06983">
    <property type="entry name" value="3-dmu-9_3-mt"/>
    <property type="match status" value="2"/>
</dbReference>
<evidence type="ECO:0000313" key="3">
    <source>
        <dbReference type="Proteomes" id="UP001153387"/>
    </source>
</evidence>
<dbReference type="Gene3D" id="3.30.720.100">
    <property type="match status" value="1"/>
</dbReference>
<dbReference type="AlphaFoldDB" id="A0A9X4QNB1"/>
<dbReference type="InterPro" id="IPR028973">
    <property type="entry name" value="PhnB-like"/>
</dbReference>
<evidence type="ECO:0000313" key="2">
    <source>
        <dbReference type="EMBL" id="MDG0792172.1"/>
    </source>
</evidence>
<feature type="domain" description="PhnB-like" evidence="1">
    <location>
        <begin position="12"/>
        <end position="137"/>
    </location>
</feature>
<dbReference type="Proteomes" id="UP001153387">
    <property type="component" value="Unassembled WGS sequence"/>
</dbReference>
<dbReference type="InterPro" id="IPR029068">
    <property type="entry name" value="Glyas_Bleomycin-R_OHBP_Dase"/>
</dbReference>
<dbReference type="PANTHER" id="PTHR33990">
    <property type="entry name" value="PROTEIN YJDN-RELATED"/>
    <property type="match status" value="1"/>
</dbReference>
<proteinExistence type="predicted"/>
<sequence length="310" mass="34456">MNEATASSSAPRIVPHLWFDKEAREAATFYSTVFPESAVTSATTLRDTPSGDAELVSFTIWGTPFMAISAGPLFKFNPSVSFIVNFDPSRESRARELLGETWDKLAEDGTALMPLGEYPFSARFGWIRDKYGVTWQLMLTNPEGEPRPTIIPSLMFTGDNAGRAEEARELYLSVFERSRPGQLQRYGPGMAPDKEGTVMFSDFMAENTWLTAMDSAHSHGFTFNEAVSLLVRCDTQAEIDAYWSGLSAVPEAESCGWLKDKFGLSWQIAPAAMEDMMSSGTPEQIERVTKAFMPMKKLDIAKLEQAYRGD</sequence>
<dbReference type="SUPFAM" id="SSF54593">
    <property type="entry name" value="Glyoxalase/Bleomycin resistance protein/Dihydroxybiphenyl dioxygenase"/>
    <property type="match status" value="2"/>
</dbReference>
<keyword evidence="3" id="KW-1185">Reference proteome</keyword>
<dbReference type="Gene3D" id="3.10.180.10">
    <property type="entry name" value="2,3-Dihydroxybiphenyl 1,2-Dioxygenase, domain 1"/>
    <property type="match status" value="1"/>
</dbReference>
<dbReference type="CDD" id="cd06588">
    <property type="entry name" value="PhnB_like"/>
    <property type="match status" value="2"/>
</dbReference>
<reference evidence="2 3" key="1">
    <citation type="submission" date="2022-10" db="EMBL/GenBank/DDBJ databases">
        <title>Comparative genomic analysis of Cohnella hashimotonis sp. nov., isolated from the International Space Station.</title>
        <authorList>
            <person name="Simpson A."/>
            <person name="Venkateswaran K."/>
        </authorList>
    </citation>
    <scope>NUCLEOTIDE SEQUENCE [LARGE SCALE GENOMIC DNA]</scope>
    <source>
        <strain evidence="2 3">DSM 18997</strain>
    </source>
</reference>